<dbReference type="PROSITE" id="PS50014">
    <property type="entry name" value="BROMODOMAIN_2"/>
    <property type="match status" value="1"/>
</dbReference>
<dbReference type="SUPFAM" id="SSF47370">
    <property type="entry name" value="Bromodomain"/>
    <property type="match status" value="1"/>
</dbReference>
<evidence type="ECO:0000313" key="4">
    <source>
        <dbReference type="EnsemblMetazoa" id="AFUN022351-PA"/>
    </source>
</evidence>
<dbReference type="InterPro" id="IPR036427">
    <property type="entry name" value="Bromodomain-like_sf"/>
</dbReference>
<dbReference type="InterPro" id="IPR001487">
    <property type="entry name" value="Bromodomain"/>
</dbReference>
<evidence type="ECO:0000256" key="2">
    <source>
        <dbReference type="PROSITE-ProRule" id="PRU00035"/>
    </source>
</evidence>
<dbReference type="AlphaFoldDB" id="A0A4Y0BR57"/>
<accession>A0A4Y0BR57</accession>
<protein>
    <submittedName>
        <fullName evidence="4">Bromo domain-containing protein</fullName>
    </submittedName>
</protein>
<dbReference type="STRING" id="62324.A0A4Y0BR57"/>
<reference evidence="4" key="1">
    <citation type="submission" date="2020-05" db="UniProtKB">
        <authorList>
            <consortium name="EnsemblMetazoa"/>
        </authorList>
    </citation>
    <scope>IDENTIFICATION</scope>
    <source>
        <strain evidence="4">FUMOZ</strain>
    </source>
</reference>
<dbReference type="Gene3D" id="1.20.920.10">
    <property type="entry name" value="Bromodomain-like"/>
    <property type="match status" value="1"/>
</dbReference>
<evidence type="ECO:0000256" key="1">
    <source>
        <dbReference type="ARBA" id="ARBA00023117"/>
    </source>
</evidence>
<organism evidence="4">
    <name type="scientific">Anopheles funestus</name>
    <name type="common">African malaria mosquito</name>
    <dbReference type="NCBI Taxonomy" id="62324"/>
    <lineage>
        <taxon>Eukaryota</taxon>
        <taxon>Metazoa</taxon>
        <taxon>Ecdysozoa</taxon>
        <taxon>Arthropoda</taxon>
        <taxon>Hexapoda</taxon>
        <taxon>Insecta</taxon>
        <taxon>Pterygota</taxon>
        <taxon>Neoptera</taxon>
        <taxon>Endopterygota</taxon>
        <taxon>Diptera</taxon>
        <taxon>Nematocera</taxon>
        <taxon>Culicoidea</taxon>
        <taxon>Culicidae</taxon>
        <taxon>Anophelinae</taxon>
        <taxon>Anopheles</taxon>
    </lineage>
</organism>
<dbReference type="EnsemblMetazoa" id="AFUN022351-RA">
    <property type="protein sequence ID" value="AFUN022351-PA"/>
    <property type="gene ID" value="AFUN022351"/>
</dbReference>
<keyword evidence="1 2" id="KW-0103">Bromodomain</keyword>
<evidence type="ECO:0000259" key="3">
    <source>
        <dbReference type="PROSITE" id="PS50014"/>
    </source>
</evidence>
<proteinExistence type="predicted"/>
<name>A0A4Y0BR57_ANOFN</name>
<sequence length="535" mass="60038">MNNNRTTSNNGHSSNGQEQHQMVMFPVPPPAIPPQHAYSRVKQCPTVPFLMIRAPMQPVLLYGVPRTYEQTQFNFSYSSGNGISFPTNPELGVGQSPSVVSSFEFKMSSSVINDNKSNMSCPVLETETISNYETLPSCSESKSSAALDCLVEQFPELVKTALDGCKKAEALVTCHQKRPCFKKIDSLCARLKQDLVKADNVMSNINSQGLAWAVKDFIFVFTRIMNAWIIIKGYVSSKPDGLMSIQRELCPNFLIAFRHWHEATHELVQSLIKSFINLNKLAKQQRSGGNIFAKTEEQESVSGDGPNAGQTFRDIVEDIEETESLNLNTGAYIRAGVYPNVTCPPPGFPEKPPLLAYGSPTEHAQATEPIASLSPIGSEYSALKKTCQGMDFLRKTSNECIEWVLGEVRSIEEGQYFYCLNFAKNYFPDFDLIAWDMIELRKVYKKHDAGQYKMVVELLDDLQQIVDTCRRYVEISTQFVIWNANGPVEENCTANQRIEWENFPKMLSFIVKMEHLLSKTRKGSTMADLGMNSPS</sequence>
<dbReference type="VEuPathDB" id="VectorBase:AFUN022351"/>
<dbReference type="VEuPathDB" id="VectorBase:AFUN2_003853"/>
<feature type="domain" description="Bromo" evidence="3">
    <location>
        <begin position="409"/>
        <end position="480"/>
    </location>
</feature>